<keyword evidence="7" id="KW-0436">Ligase</keyword>
<feature type="transmembrane region" description="Helical" evidence="5">
    <location>
        <begin position="413"/>
        <end position="429"/>
    </location>
</feature>
<keyword evidence="2 5" id="KW-0812">Transmembrane</keyword>
<proteinExistence type="predicted"/>
<feature type="transmembrane region" description="Helical" evidence="5">
    <location>
        <begin position="239"/>
        <end position="257"/>
    </location>
</feature>
<evidence type="ECO:0000313" key="7">
    <source>
        <dbReference type="EMBL" id="TDX99579.1"/>
    </source>
</evidence>
<comment type="subcellular location">
    <subcellularLocation>
        <location evidence="1">Membrane</location>
        <topology evidence="1">Multi-pass membrane protein</topology>
    </subcellularLocation>
</comment>
<dbReference type="AlphaFoldDB" id="A0A4R8IKM4"/>
<comment type="caution">
    <text evidence="7">The sequence shown here is derived from an EMBL/GenBank/DDBJ whole genome shotgun (WGS) entry which is preliminary data.</text>
</comment>
<reference evidence="7 8" key="1">
    <citation type="submission" date="2019-03" db="EMBL/GenBank/DDBJ databases">
        <title>Genomic Encyclopedia of Type Strains, Phase IV (KMG-IV): sequencing the most valuable type-strain genomes for metagenomic binning, comparative biology and taxonomic classification.</title>
        <authorList>
            <person name="Goeker M."/>
        </authorList>
    </citation>
    <scope>NUCLEOTIDE SEQUENCE [LARGE SCALE GENOMIC DNA]</scope>
    <source>
        <strain evidence="7 8">DSM 16326</strain>
    </source>
</reference>
<evidence type="ECO:0000313" key="8">
    <source>
        <dbReference type="Proteomes" id="UP000294914"/>
    </source>
</evidence>
<evidence type="ECO:0000256" key="5">
    <source>
        <dbReference type="SAM" id="Phobius"/>
    </source>
</evidence>
<dbReference type="GO" id="GO:0016874">
    <property type="term" value="F:ligase activity"/>
    <property type="evidence" value="ECO:0007669"/>
    <property type="project" value="UniProtKB-KW"/>
</dbReference>
<evidence type="ECO:0000256" key="1">
    <source>
        <dbReference type="ARBA" id="ARBA00004141"/>
    </source>
</evidence>
<dbReference type="PANTHER" id="PTHR37422">
    <property type="entry name" value="TEICHURONIC ACID BIOSYNTHESIS PROTEIN TUAE"/>
    <property type="match status" value="1"/>
</dbReference>
<dbReference type="InterPro" id="IPR051533">
    <property type="entry name" value="WaaL-like"/>
</dbReference>
<evidence type="ECO:0000256" key="3">
    <source>
        <dbReference type="ARBA" id="ARBA00022989"/>
    </source>
</evidence>
<evidence type="ECO:0000256" key="2">
    <source>
        <dbReference type="ARBA" id="ARBA00022692"/>
    </source>
</evidence>
<dbReference type="Pfam" id="PF04932">
    <property type="entry name" value="Wzy_C"/>
    <property type="match status" value="1"/>
</dbReference>
<feature type="transmembrane region" description="Helical" evidence="5">
    <location>
        <begin position="119"/>
        <end position="137"/>
    </location>
</feature>
<feature type="transmembrane region" description="Helical" evidence="5">
    <location>
        <begin position="347"/>
        <end position="370"/>
    </location>
</feature>
<sequence>MLYNMPILRFDTINSHKAGLFGLYLFAFFAFLDKAGTVLGLLLMLSAMLVSWRQVWDDYKQDPAVWVAGIFLIYLILHAYITSLEFPHTSEEQWKEARNWGRLIVFLILAWWMRGNTKVIFHCLLLALAGILVRLVIDTEMSDIEKVFNTQRTGFSYPIGFAAILSGAALVAMIIFTPRIMATPSSRNTKILIALAWLVMIMLMLQIQITAASRGVWLATLAVVILYSLSLFQFIKRHLFIYALSGLLVVIVTSQNTELITKRITLNKPTIAMLIEGESLDNVPIKGSTATRLHLWDYGIKRWLERPIFGWGPGTQITKHFKPGDLQDPLDKKQAKKLKPQPHLHNAYITVLSQLGIVGAMILAAALILLVRNLIISHRQRLLPTDVILAAGAVLIVMLISNLTKTRFATLDFQYLATLTAAIAYTSRYNRKEKLEKQTDSMPVK</sequence>
<feature type="transmembrane region" description="Helical" evidence="5">
    <location>
        <begin position="64"/>
        <end position="81"/>
    </location>
</feature>
<dbReference type="Proteomes" id="UP000294914">
    <property type="component" value="Unassembled WGS sequence"/>
</dbReference>
<feature type="transmembrane region" description="Helical" evidence="5">
    <location>
        <begin position="157"/>
        <end position="177"/>
    </location>
</feature>
<feature type="transmembrane region" description="Helical" evidence="5">
    <location>
        <begin position="189"/>
        <end position="209"/>
    </location>
</feature>
<evidence type="ECO:0000256" key="4">
    <source>
        <dbReference type="ARBA" id="ARBA00023136"/>
    </source>
</evidence>
<keyword evidence="8" id="KW-1185">Reference proteome</keyword>
<dbReference type="InterPro" id="IPR007016">
    <property type="entry name" value="O-antigen_ligase-rel_domated"/>
</dbReference>
<feature type="domain" description="O-antigen ligase-related" evidence="6">
    <location>
        <begin position="201"/>
        <end position="363"/>
    </location>
</feature>
<keyword evidence="3 5" id="KW-1133">Transmembrane helix</keyword>
<dbReference type="GO" id="GO:0016020">
    <property type="term" value="C:membrane"/>
    <property type="evidence" value="ECO:0007669"/>
    <property type="project" value="UniProtKB-SubCell"/>
</dbReference>
<feature type="transmembrane region" description="Helical" evidence="5">
    <location>
        <begin position="382"/>
        <end position="401"/>
    </location>
</feature>
<keyword evidence="4 5" id="KW-0472">Membrane</keyword>
<feature type="transmembrane region" description="Helical" evidence="5">
    <location>
        <begin position="20"/>
        <end position="52"/>
    </location>
</feature>
<protein>
    <submittedName>
        <fullName evidence="7">O-antigen ligase</fullName>
    </submittedName>
</protein>
<feature type="transmembrane region" description="Helical" evidence="5">
    <location>
        <begin position="215"/>
        <end position="232"/>
    </location>
</feature>
<evidence type="ECO:0000259" key="6">
    <source>
        <dbReference type="Pfam" id="PF04932"/>
    </source>
</evidence>
<dbReference type="EMBL" id="SOQX01000007">
    <property type="protein sequence ID" value="TDX99579.1"/>
    <property type="molecule type" value="Genomic_DNA"/>
</dbReference>
<name>A0A4R8IKM4_9GAMM</name>
<accession>A0A4R8IKM4</accession>
<gene>
    <name evidence="7" type="ORF">EDC23_2363</name>
</gene>
<dbReference type="PANTHER" id="PTHR37422:SF23">
    <property type="entry name" value="TEICHURONIC ACID BIOSYNTHESIS PROTEIN TUAE"/>
    <property type="match status" value="1"/>
</dbReference>
<organism evidence="7 8">
    <name type="scientific">Thiohalophilus thiocyanatoxydans</name>
    <dbReference type="NCBI Taxonomy" id="381308"/>
    <lineage>
        <taxon>Bacteria</taxon>
        <taxon>Pseudomonadati</taxon>
        <taxon>Pseudomonadota</taxon>
        <taxon>Gammaproteobacteria</taxon>
        <taxon>Thiohalomonadales</taxon>
        <taxon>Thiohalophilaceae</taxon>
        <taxon>Thiohalophilus</taxon>
    </lineage>
</organism>
<dbReference type="OrthoDB" id="8667028at2"/>